<evidence type="ECO:0000256" key="2">
    <source>
        <dbReference type="ARBA" id="ARBA00022771"/>
    </source>
</evidence>
<dbReference type="SUPFAM" id="SSF57850">
    <property type="entry name" value="RING/U-box"/>
    <property type="match status" value="1"/>
</dbReference>
<dbReference type="PROSITE" id="PS51294">
    <property type="entry name" value="HTH_MYB"/>
    <property type="match status" value="1"/>
</dbReference>
<dbReference type="PANTHER" id="PTHR12374">
    <property type="entry name" value="TRANSCRIPTIONAL ADAPTOR 2 ADA2 -RELATED"/>
    <property type="match status" value="1"/>
</dbReference>
<dbReference type="PROSITE" id="PS00028">
    <property type="entry name" value="ZINC_FINGER_C2H2_1"/>
    <property type="match status" value="1"/>
</dbReference>
<organism evidence="7 8">
    <name type="scientific">Nematostella vectensis</name>
    <name type="common">Starlet sea anemone</name>
    <dbReference type="NCBI Taxonomy" id="45351"/>
    <lineage>
        <taxon>Eukaryota</taxon>
        <taxon>Metazoa</taxon>
        <taxon>Cnidaria</taxon>
        <taxon>Anthozoa</taxon>
        <taxon>Hexacorallia</taxon>
        <taxon>Actiniaria</taxon>
        <taxon>Edwardsiidae</taxon>
        <taxon>Nematostella</taxon>
    </lineage>
</organism>
<dbReference type="InterPro" id="IPR043145">
    <property type="entry name" value="Znf_ZZ_sf"/>
</dbReference>
<dbReference type="STRING" id="45351.A7T5C9"/>
<evidence type="ECO:0000259" key="4">
    <source>
        <dbReference type="PROSITE" id="PS50090"/>
    </source>
</evidence>
<dbReference type="GO" id="GO:0070461">
    <property type="term" value="C:SAGA-type complex"/>
    <property type="evidence" value="ECO:0007669"/>
    <property type="project" value="UniProtKB-ARBA"/>
</dbReference>
<dbReference type="eggNOG" id="KOG0457">
    <property type="taxonomic scope" value="Eukaryota"/>
</dbReference>
<dbReference type="CDD" id="cd02335">
    <property type="entry name" value="ZZ_ADA2"/>
    <property type="match status" value="1"/>
</dbReference>
<keyword evidence="8" id="KW-1185">Reference proteome</keyword>
<evidence type="ECO:0000256" key="3">
    <source>
        <dbReference type="ARBA" id="ARBA00022833"/>
    </source>
</evidence>
<sequence length="165" mass="18558">MAANEYHCNYCQADCTLLRLKCAECTDFDLCLQVTLLDRKKRPYLPGANLISRLTLACIVCDQCFCCGAEMGEHKRGHKYQLIDCGTFPLFMEDWTAEEETLLLDAIEQHGFGNWEDVADHIGTKTAHETADHYNSCYVEGSVGKVTIEPFKNKIVDHTISEGGQ</sequence>
<reference evidence="7 8" key="1">
    <citation type="journal article" date="2007" name="Science">
        <title>Sea anemone genome reveals ancestral eumetazoan gene repertoire and genomic organization.</title>
        <authorList>
            <person name="Putnam N.H."/>
            <person name="Srivastava M."/>
            <person name="Hellsten U."/>
            <person name="Dirks B."/>
            <person name="Chapman J."/>
            <person name="Salamov A."/>
            <person name="Terry A."/>
            <person name="Shapiro H."/>
            <person name="Lindquist E."/>
            <person name="Kapitonov V.V."/>
            <person name="Jurka J."/>
            <person name="Genikhovich G."/>
            <person name="Grigoriev I.V."/>
            <person name="Lucas S.M."/>
            <person name="Steele R.E."/>
            <person name="Finnerty J.R."/>
            <person name="Technau U."/>
            <person name="Martindale M.Q."/>
            <person name="Rokhsar D.S."/>
        </authorList>
    </citation>
    <scope>NUCLEOTIDE SEQUENCE [LARGE SCALE GENOMIC DNA]</scope>
    <source>
        <strain evidence="8">CH2 X CH6</strain>
    </source>
</reference>
<dbReference type="Gene3D" id="3.30.60.90">
    <property type="match status" value="1"/>
</dbReference>
<dbReference type="PROSITE" id="PS51293">
    <property type="entry name" value="SANT"/>
    <property type="match status" value="1"/>
</dbReference>
<dbReference type="InterPro" id="IPR017930">
    <property type="entry name" value="Myb_dom"/>
</dbReference>
<dbReference type="PANTHER" id="PTHR12374:SF63">
    <property type="entry name" value="TRANSCRIPTIONAL ADAPTER 2-BETA"/>
    <property type="match status" value="1"/>
</dbReference>
<dbReference type="Pfam" id="PF00569">
    <property type="entry name" value="ZZ"/>
    <property type="match status" value="1"/>
</dbReference>
<feature type="domain" description="SANT" evidence="5">
    <location>
        <begin position="90"/>
        <end position="142"/>
    </location>
</feature>
<name>A7T5C9_NEMVE</name>
<dbReference type="InterPro" id="IPR041983">
    <property type="entry name" value="ADA2-like_ZZ"/>
</dbReference>
<keyword evidence="2" id="KW-0863">Zinc-finger</keyword>
<accession>A7T5C9</accession>
<dbReference type="SUPFAM" id="SSF46689">
    <property type="entry name" value="Homeodomain-like"/>
    <property type="match status" value="1"/>
</dbReference>
<dbReference type="SMART" id="SM00717">
    <property type="entry name" value="SANT"/>
    <property type="match status" value="1"/>
</dbReference>
<dbReference type="InParanoid" id="A7T5C9"/>
<dbReference type="EMBL" id="DS471128">
    <property type="protein sequence ID" value="EDO28834.1"/>
    <property type="molecule type" value="Genomic_DNA"/>
</dbReference>
<dbReference type="Gene3D" id="1.10.10.60">
    <property type="entry name" value="Homeodomain-like"/>
    <property type="match status" value="1"/>
</dbReference>
<protein>
    <submittedName>
        <fullName evidence="7">Uncharacterized protein</fullName>
    </submittedName>
</protein>
<evidence type="ECO:0000313" key="8">
    <source>
        <dbReference type="Proteomes" id="UP000001593"/>
    </source>
</evidence>
<dbReference type="Pfam" id="PF25299">
    <property type="entry name" value="ZZ_ADA2"/>
    <property type="match status" value="1"/>
</dbReference>
<feature type="domain" description="HTH myb-type" evidence="6">
    <location>
        <begin position="95"/>
        <end position="142"/>
    </location>
</feature>
<dbReference type="InterPro" id="IPR000433">
    <property type="entry name" value="Znf_ZZ"/>
</dbReference>
<dbReference type="Pfam" id="PF00249">
    <property type="entry name" value="Myb_DNA-binding"/>
    <property type="match status" value="1"/>
</dbReference>
<evidence type="ECO:0000259" key="6">
    <source>
        <dbReference type="PROSITE" id="PS51294"/>
    </source>
</evidence>
<evidence type="ECO:0000259" key="5">
    <source>
        <dbReference type="PROSITE" id="PS51293"/>
    </source>
</evidence>
<evidence type="ECO:0000256" key="1">
    <source>
        <dbReference type="ARBA" id="ARBA00022723"/>
    </source>
</evidence>
<dbReference type="PhylomeDB" id="A7T5C9"/>
<evidence type="ECO:0000313" key="7">
    <source>
        <dbReference type="EMBL" id="EDO28834.1"/>
    </source>
</evidence>
<dbReference type="GO" id="GO:0008270">
    <property type="term" value="F:zinc ion binding"/>
    <property type="evidence" value="ECO:0007669"/>
    <property type="project" value="UniProtKB-KW"/>
</dbReference>
<gene>
    <name evidence="7" type="ORF">NEMVEDRAFT_v1g222546</name>
</gene>
<proteinExistence type="predicted"/>
<dbReference type="CDD" id="cd00167">
    <property type="entry name" value="SANT"/>
    <property type="match status" value="1"/>
</dbReference>
<dbReference type="HOGENOM" id="CLU_1612775_0_0_1"/>
<dbReference type="Proteomes" id="UP000001593">
    <property type="component" value="Unassembled WGS sequence"/>
</dbReference>
<dbReference type="InterPro" id="IPR013087">
    <property type="entry name" value="Znf_C2H2_type"/>
</dbReference>
<feature type="domain" description="Myb-like" evidence="4">
    <location>
        <begin position="95"/>
        <end position="138"/>
    </location>
</feature>
<dbReference type="PROSITE" id="PS50090">
    <property type="entry name" value="MYB_LIKE"/>
    <property type="match status" value="1"/>
</dbReference>
<dbReference type="FunFam" id="1.10.10.60:FF:000110">
    <property type="entry name" value="Transcriptional adapter"/>
    <property type="match status" value="1"/>
</dbReference>
<keyword evidence="3" id="KW-0862">Zinc</keyword>
<dbReference type="InterPro" id="IPR017884">
    <property type="entry name" value="SANT_dom"/>
</dbReference>
<dbReference type="InterPro" id="IPR001005">
    <property type="entry name" value="SANT/Myb"/>
</dbReference>
<dbReference type="InterPro" id="IPR009057">
    <property type="entry name" value="Homeodomain-like_sf"/>
</dbReference>
<keyword evidence="1" id="KW-0479">Metal-binding</keyword>
<dbReference type="AlphaFoldDB" id="A7T5C9"/>